<reference evidence="17" key="1">
    <citation type="submission" date="2021-02" db="EMBL/GenBank/DDBJ databases">
        <title>Comparative genomics reveals that relaxation of natural selection precedes convergent phenotypic evolution of cavefish.</title>
        <authorList>
            <person name="Peng Z."/>
        </authorList>
    </citation>
    <scope>NUCLEOTIDE SEQUENCE</scope>
    <source>
        <tissue evidence="17">Muscle</tissue>
    </source>
</reference>
<dbReference type="InterPro" id="IPR036880">
    <property type="entry name" value="Kunitz_BPTI_sf"/>
</dbReference>
<evidence type="ECO:0000313" key="17">
    <source>
        <dbReference type="EMBL" id="KAI7803606.1"/>
    </source>
</evidence>
<dbReference type="SUPFAM" id="SSF100895">
    <property type="entry name" value="Kazal-type serine protease inhibitors"/>
    <property type="match status" value="1"/>
</dbReference>
<evidence type="ECO:0000259" key="12">
    <source>
        <dbReference type="PROSITE" id="PS50189"/>
    </source>
</evidence>
<keyword evidence="4" id="KW-0483">Metalloprotease inhibitor</keyword>
<dbReference type="PRINTS" id="PR00759">
    <property type="entry name" value="BASICPTASE"/>
</dbReference>
<feature type="domain" description="NTR" evidence="12">
    <location>
        <begin position="442"/>
        <end position="561"/>
    </location>
</feature>
<dbReference type="InterPro" id="IPR008993">
    <property type="entry name" value="TIMP-like_OB-fold"/>
</dbReference>
<dbReference type="GO" id="GO:0004867">
    <property type="term" value="F:serine-type endopeptidase inhibitor activity"/>
    <property type="evidence" value="ECO:0007669"/>
    <property type="project" value="UniProtKB-KW"/>
</dbReference>
<dbReference type="Gene3D" id="2.40.50.120">
    <property type="match status" value="1"/>
</dbReference>
<dbReference type="Gene3D" id="2.60.40.10">
    <property type="entry name" value="Immunoglobulins"/>
    <property type="match status" value="1"/>
</dbReference>
<evidence type="ECO:0000256" key="9">
    <source>
        <dbReference type="ARBA" id="ARBA00023215"/>
    </source>
</evidence>
<dbReference type="SMART" id="SM00409">
    <property type="entry name" value="IG"/>
    <property type="match status" value="1"/>
</dbReference>
<dbReference type="InterPro" id="IPR002223">
    <property type="entry name" value="Kunitz_BPTI"/>
</dbReference>
<dbReference type="InterPro" id="IPR001134">
    <property type="entry name" value="Netrin_domain"/>
</dbReference>
<keyword evidence="18" id="KW-1185">Reference proteome</keyword>
<dbReference type="Pfam" id="PF07679">
    <property type="entry name" value="I-set"/>
    <property type="match status" value="1"/>
</dbReference>
<keyword evidence="5" id="KW-0646">Protease inhibitor</keyword>
<dbReference type="Proteomes" id="UP001059041">
    <property type="component" value="Linkage Group LG11"/>
</dbReference>
<dbReference type="InterPro" id="IPR002350">
    <property type="entry name" value="Kazal_dom"/>
</dbReference>
<evidence type="ECO:0000313" key="18">
    <source>
        <dbReference type="Proteomes" id="UP001059041"/>
    </source>
</evidence>
<dbReference type="Pfam" id="PF07648">
    <property type="entry name" value="Kazal_2"/>
    <property type="match status" value="1"/>
</dbReference>
<evidence type="ECO:0000256" key="8">
    <source>
        <dbReference type="ARBA" id="ARBA00023157"/>
    </source>
</evidence>
<keyword evidence="8" id="KW-1015">Disulfide bond</keyword>
<dbReference type="CDD" id="cd00104">
    <property type="entry name" value="KAZAL_FS"/>
    <property type="match status" value="1"/>
</dbReference>
<name>A0A9W7TVC3_TRIRA</name>
<dbReference type="SMART" id="SM00408">
    <property type="entry name" value="IGc2"/>
    <property type="match status" value="1"/>
</dbReference>
<evidence type="ECO:0000256" key="6">
    <source>
        <dbReference type="ARBA" id="ARBA00022729"/>
    </source>
</evidence>
<dbReference type="InterPro" id="IPR003598">
    <property type="entry name" value="Ig_sub2"/>
</dbReference>
<dbReference type="CDD" id="cd22605">
    <property type="entry name" value="Kunitz_WFIKKN_1-like"/>
    <property type="match status" value="1"/>
</dbReference>
<gene>
    <name evidence="17" type="ORF">IRJ41_008962</name>
</gene>
<dbReference type="PANTHER" id="PTHR45938:SF7">
    <property type="entry name" value="WAP, KAZAL, IMMUNOGLOBULIN, KUNITZ AND NTR DOMAIN-CONTAINING PROTEIN 2"/>
    <property type="match status" value="1"/>
</dbReference>
<dbReference type="SUPFAM" id="SSF48726">
    <property type="entry name" value="Immunoglobulin"/>
    <property type="match status" value="1"/>
</dbReference>
<dbReference type="PROSITE" id="PS51465">
    <property type="entry name" value="KAZAL_2"/>
    <property type="match status" value="1"/>
</dbReference>
<evidence type="ECO:0000259" key="13">
    <source>
        <dbReference type="PROSITE" id="PS50279"/>
    </source>
</evidence>
<dbReference type="SUPFAM" id="SSF50242">
    <property type="entry name" value="TIMP-like"/>
    <property type="match status" value="1"/>
</dbReference>
<dbReference type="InterPro" id="IPR036058">
    <property type="entry name" value="Kazal_dom_sf"/>
</dbReference>
<dbReference type="Gene3D" id="4.10.410.10">
    <property type="entry name" value="Pancreatic trypsin inhibitor Kunitz domain"/>
    <property type="match status" value="2"/>
</dbReference>
<dbReference type="AlphaFoldDB" id="A0A9W7TVC3"/>
<dbReference type="PANTHER" id="PTHR45938">
    <property type="entry name" value="ACP24A4-RELATED"/>
    <property type="match status" value="1"/>
</dbReference>
<evidence type="ECO:0000256" key="5">
    <source>
        <dbReference type="ARBA" id="ARBA00022690"/>
    </source>
</evidence>
<comment type="similarity">
    <text evidence="2">Belongs to the WFIKKN family.</text>
</comment>
<feature type="domain" description="Ig-like" evidence="14">
    <location>
        <begin position="210"/>
        <end position="303"/>
    </location>
</feature>
<keyword evidence="10" id="KW-0393">Immunoglobulin domain</keyword>
<dbReference type="InterPro" id="IPR018933">
    <property type="entry name" value="Netrin_module_non-TIMP"/>
</dbReference>
<dbReference type="GO" id="GO:0048019">
    <property type="term" value="F:receptor antagonist activity"/>
    <property type="evidence" value="ECO:0007669"/>
    <property type="project" value="TreeGrafter"/>
</dbReference>
<feature type="domain" description="WAP" evidence="15">
    <location>
        <begin position="39"/>
        <end position="92"/>
    </location>
</feature>
<dbReference type="SUPFAM" id="SSF57362">
    <property type="entry name" value="BPTI-like"/>
    <property type="match status" value="2"/>
</dbReference>
<dbReference type="SMART" id="SM00131">
    <property type="entry name" value="KU"/>
    <property type="match status" value="2"/>
</dbReference>
<dbReference type="GO" id="GO:0007179">
    <property type="term" value="P:transforming growth factor beta receptor signaling pathway"/>
    <property type="evidence" value="ECO:0007669"/>
    <property type="project" value="TreeGrafter"/>
</dbReference>
<feature type="domain" description="BPTI/Kunitz inhibitor" evidence="13">
    <location>
        <begin position="326"/>
        <end position="376"/>
    </location>
</feature>
<evidence type="ECO:0000256" key="4">
    <source>
        <dbReference type="ARBA" id="ARBA00022608"/>
    </source>
</evidence>
<dbReference type="OrthoDB" id="8187079at2759"/>
<organism evidence="17 18">
    <name type="scientific">Triplophysa rosa</name>
    <name type="common">Cave loach</name>
    <dbReference type="NCBI Taxonomy" id="992332"/>
    <lineage>
        <taxon>Eukaryota</taxon>
        <taxon>Metazoa</taxon>
        <taxon>Chordata</taxon>
        <taxon>Craniata</taxon>
        <taxon>Vertebrata</taxon>
        <taxon>Euteleostomi</taxon>
        <taxon>Actinopterygii</taxon>
        <taxon>Neopterygii</taxon>
        <taxon>Teleostei</taxon>
        <taxon>Ostariophysi</taxon>
        <taxon>Cypriniformes</taxon>
        <taxon>Nemacheilidae</taxon>
        <taxon>Triplophysa</taxon>
    </lineage>
</organism>
<keyword evidence="7" id="KW-0722">Serine protease inhibitor</keyword>
<feature type="chain" id="PRO_5040879368" evidence="11">
    <location>
        <begin position="29"/>
        <end position="572"/>
    </location>
</feature>
<feature type="signal peptide" evidence="11">
    <location>
        <begin position="1"/>
        <end position="28"/>
    </location>
</feature>
<feature type="domain" description="BPTI/Kunitz inhibitor" evidence="13">
    <location>
        <begin position="384"/>
        <end position="434"/>
    </location>
</feature>
<dbReference type="PROSITE" id="PS50189">
    <property type="entry name" value="NTR"/>
    <property type="match status" value="1"/>
</dbReference>
<dbReference type="PROSITE" id="PS51390">
    <property type="entry name" value="WAP"/>
    <property type="match status" value="1"/>
</dbReference>
<proteinExistence type="inferred from homology"/>
<dbReference type="Pfam" id="PF00014">
    <property type="entry name" value="Kunitz_BPTI"/>
    <property type="match status" value="2"/>
</dbReference>
<evidence type="ECO:0000256" key="11">
    <source>
        <dbReference type="SAM" id="SignalP"/>
    </source>
</evidence>
<dbReference type="Pfam" id="PF00095">
    <property type="entry name" value="WAP"/>
    <property type="match status" value="1"/>
</dbReference>
<evidence type="ECO:0000256" key="3">
    <source>
        <dbReference type="ARBA" id="ARBA00022525"/>
    </source>
</evidence>
<dbReference type="SMART" id="SM00217">
    <property type="entry name" value="WAP"/>
    <property type="match status" value="1"/>
</dbReference>
<dbReference type="SUPFAM" id="SSF57256">
    <property type="entry name" value="Elafin-like"/>
    <property type="match status" value="1"/>
</dbReference>
<dbReference type="InterPro" id="IPR013098">
    <property type="entry name" value="Ig_I-set"/>
</dbReference>
<dbReference type="InterPro" id="IPR036179">
    <property type="entry name" value="Ig-like_dom_sf"/>
</dbReference>
<keyword evidence="9" id="KW-0481">Metalloenzyme inhibitor</keyword>
<dbReference type="PROSITE" id="PS50279">
    <property type="entry name" value="BPTI_KUNITZ_2"/>
    <property type="match status" value="2"/>
</dbReference>
<dbReference type="Gene3D" id="4.10.75.10">
    <property type="entry name" value="Elafin-like"/>
    <property type="match status" value="1"/>
</dbReference>
<evidence type="ECO:0000259" key="15">
    <source>
        <dbReference type="PROSITE" id="PS51390"/>
    </source>
</evidence>
<dbReference type="InterPro" id="IPR013783">
    <property type="entry name" value="Ig-like_fold"/>
</dbReference>
<dbReference type="InterPro" id="IPR007110">
    <property type="entry name" value="Ig-like_dom"/>
</dbReference>
<comment type="caution">
    <text evidence="17">The sequence shown here is derived from an EMBL/GenBank/DDBJ whole genome shotgun (WGS) entry which is preliminary data.</text>
</comment>
<comment type="subcellular location">
    <subcellularLocation>
        <location evidence="1">Secreted</location>
    </subcellularLocation>
</comment>
<dbReference type="GO" id="GO:0005615">
    <property type="term" value="C:extracellular space"/>
    <property type="evidence" value="ECO:0007669"/>
    <property type="project" value="TreeGrafter"/>
</dbReference>
<dbReference type="FunFam" id="4.10.410.10:FF:000002">
    <property type="entry name" value="WAP, follistatin/kazal, immunoglobulin, kunitz and netrin domain-containing 2"/>
    <property type="match status" value="1"/>
</dbReference>
<evidence type="ECO:0000259" key="16">
    <source>
        <dbReference type="PROSITE" id="PS51465"/>
    </source>
</evidence>
<dbReference type="EMBL" id="JAFHDT010000011">
    <property type="protein sequence ID" value="KAI7803606.1"/>
    <property type="molecule type" value="Genomic_DNA"/>
</dbReference>
<dbReference type="PROSITE" id="PS00280">
    <property type="entry name" value="BPTI_KUNITZ_1"/>
    <property type="match status" value="1"/>
</dbReference>
<sequence length="572" mass="64481">MWWMLFPRWIWFLFGQLCVLRLDLRARALPMPMSMSKVVYTHAGMCPNEMNPNLWVDAMSTCMRECESDQDCEPFEKCCSNVCGNKSCVAARYMDLRGRKGPVGMPKGITCDQFMCTQQGSECDIWDGQPVCKCKDRCGQEPRFICASDGMTYYNKCYLDAEACTRGVSLTEVTCKFHLSFSNTSPLPEETTVRPTTAHLETTPMDIQAPVMVSNPVNYFVFVGETASFLCEVTGKPKPAITWEKQMKGKESTVMGPNHVLGNIVVTNIAQLVIYNAQIQDAGIYTCTATNPGGTVQAHFPLSVVPQEQTEPKRVTNSTRLTPEECLKDPDMDICGEEGVSWYYESKSNNCFTFTYRQCDTNKNHFDTYESCMSSCGSELATPCSLPSVQGPCKSYTPRWAYSHAVKKCQPFVYGGCGGNENNFKSQEACEEMCPFPKTKNCKQCKPRQKMVSSFCKSDFVVLGRISELMEEHDSALITMEEILKDEKMGLRFFRQEPLEVTLLNMDWKCPCLNITRAEGQMIIMGNVHNGMAVLQPNSFVVASTARRVRKLREVVNKKPCDILMEFSSTKY</sequence>
<dbReference type="FunFam" id="3.30.60.30:FF:000014">
    <property type="entry name" value="WAP, Kazal, immunoglobulin, Kunitz and NTR domain-containing protein 2"/>
    <property type="match status" value="1"/>
</dbReference>
<evidence type="ECO:0000256" key="10">
    <source>
        <dbReference type="ARBA" id="ARBA00023319"/>
    </source>
</evidence>
<evidence type="ECO:0000259" key="14">
    <source>
        <dbReference type="PROSITE" id="PS50835"/>
    </source>
</evidence>
<dbReference type="FunFam" id="4.10.75.10:FF:000002">
    <property type="entry name" value="WAP, Kazal, immunoglobulin, Kunitz and NTR domain-containing protein 2"/>
    <property type="match status" value="1"/>
</dbReference>
<dbReference type="InterPro" id="IPR020901">
    <property type="entry name" value="Prtase_inh_Kunz-CS"/>
</dbReference>
<dbReference type="Pfam" id="PF01759">
    <property type="entry name" value="NTR"/>
    <property type="match status" value="1"/>
</dbReference>
<accession>A0A9W7TVC3</accession>
<dbReference type="CDD" id="cd22606">
    <property type="entry name" value="Kunitz_WFIKKN_2-like"/>
    <property type="match status" value="1"/>
</dbReference>
<dbReference type="PROSITE" id="PS50835">
    <property type="entry name" value="IG_LIKE"/>
    <property type="match status" value="1"/>
</dbReference>
<keyword evidence="3" id="KW-0964">Secreted</keyword>
<dbReference type="GO" id="GO:0050431">
    <property type="term" value="F:transforming growth factor beta binding"/>
    <property type="evidence" value="ECO:0007669"/>
    <property type="project" value="TreeGrafter"/>
</dbReference>
<dbReference type="InterPro" id="IPR003599">
    <property type="entry name" value="Ig_sub"/>
</dbReference>
<evidence type="ECO:0000256" key="7">
    <source>
        <dbReference type="ARBA" id="ARBA00022900"/>
    </source>
</evidence>
<dbReference type="FunFam" id="2.60.40.10:FF:000032">
    <property type="entry name" value="palladin isoform X1"/>
    <property type="match status" value="1"/>
</dbReference>
<dbReference type="InterPro" id="IPR036645">
    <property type="entry name" value="Elafin-like_sf"/>
</dbReference>
<dbReference type="InterPro" id="IPR008197">
    <property type="entry name" value="WAP_dom"/>
</dbReference>
<evidence type="ECO:0000256" key="1">
    <source>
        <dbReference type="ARBA" id="ARBA00004613"/>
    </source>
</evidence>
<feature type="domain" description="Kazal-like" evidence="16">
    <location>
        <begin position="126"/>
        <end position="177"/>
    </location>
</feature>
<protein>
    <submittedName>
        <fullName evidence="17">WAP</fullName>
    </submittedName>
</protein>
<evidence type="ECO:0000256" key="2">
    <source>
        <dbReference type="ARBA" id="ARBA00005743"/>
    </source>
</evidence>
<dbReference type="Gene3D" id="3.30.60.30">
    <property type="match status" value="1"/>
</dbReference>
<keyword evidence="6 11" id="KW-0732">Signal</keyword>